<dbReference type="KEGG" id="vg:65066692"/>
<protein>
    <submittedName>
        <fullName evidence="1">Uncharacterized protein</fullName>
    </submittedName>
</protein>
<dbReference type="RefSeq" id="YP_010077776.1">
    <property type="nucleotide sequence ID" value="NC_054952.1"/>
</dbReference>
<dbReference type="EMBL" id="KR560069">
    <property type="protein sequence ID" value="AKO61583.1"/>
    <property type="molecule type" value="Genomic_DNA"/>
</dbReference>
<reference evidence="1 2" key="1">
    <citation type="submission" date="2015-05" db="EMBL/GenBank/DDBJ databases">
        <authorList>
            <person name="Liu X."/>
            <person name="Tong Y."/>
            <person name="Huang Y."/>
            <person name="Fan H."/>
            <person name="An X."/>
            <person name="Mi Z."/>
            <person name="Zhang Z."/>
        </authorList>
    </citation>
    <scope>NUCLEOTIDE SEQUENCE [LARGE SCALE GENOMIC DNA]</scope>
</reference>
<proteinExistence type="predicted"/>
<keyword evidence="2" id="KW-1185">Reference proteome</keyword>
<evidence type="ECO:0000313" key="1">
    <source>
        <dbReference type="EMBL" id="AKO61583.1"/>
    </source>
</evidence>
<dbReference type="Proteomes" id="UP000224291">
    <property type="component" value="Segment"/>
</dbReference>
<organism evidence="1 2">
    <name type="scientific">Stenotrophomonas phage IME-SM1</name>
    <dbReference type="NCBI Taxonomy" id="1654717"/>
    <lineage>
        <taxon>Viruses</taxon>
        <taxon>Duplodnaviria</taxon>
        <taxon>Heunggongvirae</taxon>
        <taxon>Uroviricota</taxon>
        <taxon>Caudoviricetes</taxon>
        <taxon>Menderavirus</taxon>
        <taxon>Menderavirus IMESM1</taxon>
    </lineage>
</organism>
<accession>A0A0H4J2G9</accession>
<sequence length="71" mass="8722">MMRHSEFDRRQIALINKAQKVRKKQTKGKGNTLCLDVMYRTYMGKDWLKKHKNRKKLIDDLTLDTWYWEGY</sequence>
<name>A0A0H4J2G9_9CAUD</name>
<evidence type="ECO:0000313" key="2">
    <source>
        <dbReference type="Proteomes" id="UP000224291"/>
    </source>
</evidence>
<dbReference type="GeneID" id="65066692"/>